<sequence length="263" mass="28875">MAGTVMRTVVLAGLMGVVTFGQQSCVPPSTSWAGRRVVDLSFSYNDRTVYWDEDGRFRINATVQSNDVEDWVLLDEFSTPTHGGTHMDAPRHFSKIGWSASEIPLDRLLMVPIALIDVQAEAARNASYLMPVAEVLRWEAQNGPLPNNCLLLIRSGWSKYYNNRNAFYGTDQYGLRRFPAIEPATVEFLTRQRNLAGVGIETASVDFYGVTRSHHLLAAANVYILENLADLSLVPPVGAHAIVMPMKIDGAGGAPTRVAALLP</sequence>
<keyword evidence="5" id="KW-1185">Reference proteome</keyword>
<comment type="caution">
    <text evidence="3">The sequence shown here is derived from an EMBL/GenBank/DDBJ whole genome shotgun (WGS) entry which is preliminary data.</text>
</comment>
<dbReference type="EMBL" id="JABSTV010001248">
    <property type="protein sequence ID" value="KAH7968930.1"/>
    <property type="molecule type" value="Genomic_DNA"/>
</dbReference>
<dbReference type="PANTHER" id="PTHR43564:SF2">
    <property type="entry name" value="BLR6059 PROTEIN"/>
    <property type="match status" value="1"/>
</dbReference>
<feature type="chain" id="PRO_5040045538" evidence="2">
    <location>
        <begin position="22"/>
        <end position="263"/>
    </location>
</feature>
<gene>
    <name evidence="3" type="ORF">HPB52_002017</name>
    <name evidence="4" type="ORF">HPB52_012915</name>
</gene>
<dbReference type="InterPro" id="IPR007325">
    <property type="entry name" value="KFase/CYL"/>
</dbReference>
<reference evidence="3" key="1">
    <citation type="journal article" date="2020" name="Cell">
        <title>Large-Scale Comparative Analyses of Tick Genomes Elucidate Their Genetic Diversity and Vector Capacities.</title>
        <authorList>
            <consortium name="Tick Genome and Microbiome Consortium (TIGMIC)"/>
            <person name="Jia N."/>
            <person name="Wang J."/>
            <person name="Shi W."/>
            <person name="Du L."/>
            <person name="Sun Y."/>
            <person name="Zhan W."/>
            <person name="Jiang J.F."/>
            <person name="Wang Q."/>
            <person name="Zhang B."/>
            <person name="Ji P."/>
            <person name="Bell-Sakyi L."/>
            <person name="Cui X.M."/>
            <person name="Yuan T.T."/>
            <person name="Jiang B.G."/>
            <person name="Yang W.F."/>
            <person name="Lam T.T."/>
            <person name="Chang Q.C."/>
            <person name="Ding S.J."/>
            <person name="Wang X.J."/>
            <person name="Zhu J.G."/>
            <person name="Ruan X.D."/>
            <person name="Zhao L."/>
            <person name="Wei J.T."/>
            <person name="Ye R.Z."/>
            <person name="Que T.C."/>
            <person name="Du C.H."/>
            <person name="Zhou Y.H."/>
            <person name="Cheng J.X."/>
            <person name="Dai P.F."/>
            <person name="Guo W.B."/>
            <person name="Han X.H."/>
            <person name="Huang E.J."/>
            <person name="Li L.F."/>
            <person name="Wei W."/>
            <person name="Gao Y.C."/>
            <person name="Liu J.Z."/>
            <person name="Shao H.Z."/>
            <person name="Wang X."/>
            <person name="Wang C.C."/>
            <person name="Yang T.C."/>
            <person name="Huo Q.B."/>
            <person name="Li W."/>
            <person name="Chen H.Y."/>
            <person name="Chen S.E."/>
            <person name="Zhou L.G."/>
            <person name="Ni X.B."/>
            <person name="Tian J.H."/>
            <person name="Sheng Y."/>
            <person name="Liu T."/>
            <person name="Pan Y.S."/>
            <person name="Xia L.Y."/>
            <person name="Li J."/>
            <person name="Zhao F."/>
            <person name="Cao W.C."/>
        </authorList>
    </citation>
    <scope>NUCLEOTIDE SEQUENCE</scope>
    <source>
        <strain evidence="3">Rsan-2018</strain>
    </source>
</reference>
<dbReference type="GO" id="GO:0019441">
    <property type="term" value="P:L-tryptophan catabolic process to kynurenine"/>
    <property type="evidence" value="ECO:0007669"/>
    <property type="project" value="InterPro"/>
</dbReference>
<dbReference type="Gene3D" id="3.50.30.50">
    <property type="entry name" value="Putative cyclase"/>
    <property type="match status" value="1"/>
</dbReference>
<dbReference type="PANTHER" id="PTHR43564">
    <property type="entry name" value="KYNURENINE FORMAMIDASE-LIKE PROTEIN"/>
    <property type="match status" value="1"/>
</dbReference>
<evidence type="ECO:0000256" key="1">
    <source>
        <dbReference type="ARBA" id="ARBA00007865"/>
    </source>
</evidence>
<dbReference type="Pfam" id="PF04199">
    <property type="entry name" value="Cyclase"/>
    <property type="match status" value="1"/>
</dbReference>
<dbReference type="InterPro" id="IPR037175">
    <property type="entry name" value="KFase_sf"/>
</dbReference>
<dbReference type="GO" id="GO:0004061">
    <property type="term" value="F:arylformamidase activity"/>
    <property type="evidence" value="ECO:0007669"/>
    <property type="project" value="InterPro"/>
</dbReference>
<proteinExistence type="inferred from homology"/>
<dbReference type="OMA" id="MGKAVCF"/>
<comment type="similarity">
    <text evidence="1">Belongs to the Cyclase 1 superfamily.</text>
</comment>
<evidence type="ECO:0000313" key="3">
    <source>
        <dbReference type="EMBL" id="KAH7967723.1"/>
    </source>
</evidence>
<dbReference type="EMBL" id="JABSTV010001248">
    <property type="protein sequence ID" value="KAH7967723.1"/>
    <property type="molecule type" value="Genomic_DNA"/>
</dbReference>
<keyword evidence="2" id="KW-0732">Signal</keyword>
<dbReference type="Proteomes" id="UP000821837">
    <property type="component" value="Unassembled WGS sequence"/>
</dbReference>
<evidence type="ECO:0000313" key="5">
    <source>
        <dbReference type="Proteomes" id="UP000821837"/>
    </source>
</evidence>
<name>A0A9D4T2P1_RHISA</name>
<dbReference type="OrthoDB" id="7108654at2759"/>
<dbReference type="SUPFAM" id="SSF102198">
    <property type="entry name" value="Putative cyclase"/>
    <property type="match status" value="1"/>
</dbReference>
<dbReference type="AlphaFoldDB" id="A0A9D4T2P1"/>
<protein>
    <submittedName>
        <fullName evidence="3">Uncharacterized protein</fullName>
    </submittedName>
</protein>
<organism evidence="3 5">
    <name type="scientific">Rhipicephalus sanguineus</name>
    <name type="common">Brown dog tick</name>
    <name type="synonym">Ixodes sanguineus</name>
    <dbReference type="NCBI Taxonomy" id="34632"/>
    <lineage>
        <taxon>Eukaryota</taxon>
        <taxon>Metazoa</taxon>
        <taxon>Ecdysozoa</taxon>
        <taxon>Arthropoda</taxon>
        <taxon>Chelicerata</taxon>
        <taxon>Arachnida</taxon>
        <taxon>Acari</taxon>
        <taxon>Parasitiformes</taxon>
        <taxon>Ixodida</taxon>
        <taxon>Ixodoidea</taxon>
        <taxon>Ixodidae</taxon>
        <taxon>Rhipicephalinae</taxon>
        <taxon>Rhipicephalus</taxon>
        <taxon>Rhipicephalus</taxon>
    </lineage>
</organism>
<feature type="signal peptide" evidence="2">
    <location>
        <begin position="1"/>
        <end position="21"/>
    </location>
</feature>
<evidence type="ECO:0000256" key="2">
    <source>
        <dbReference type="SAM" id="SignalP"/>
    </source>
</evidence>
<reference evidence="3" key="2">
    <citation type="submission" date="2021-09" db="EMBL/GenBank/DDBJ databases">
        <authorList>
            <person name="Jia N."/>
            <person name="Wang J."/>
            <person name="Shi W."/>
            <person name="Du L."/>
            <person name="Sun Y."/>
            <person name="Zhan W."/>
            <person name="Jiang J."/>
            <person name="Wang Q."/>
            <person name="Zhang B."/>
            <person name="Ji P."/>
            <person name="Sakyi L.B."/>
            <person name="Cui X."/>
            <person name="Yuan T."/>
            <person name="Jiang B."/>
            <person name="Yang W."/>
            <person name="Lam T.T.-Y."/>
            <person name="Chang Q."/>
            <person name="Ding S."/>
            <person name="Wang X."/>
            <person name="Zhu J."/>
            <person name="Ruan X."/>
            <person name="Zhao L."/>
            <person name="Wei J."/>
            <person name="Que T."/>
            <person name="Du C."/>
            <person name="Cheng J."/>
            <person name="Dai P."/>
            <person name="Han X."/>
            <person name="Huang E."/>
            <person name="Gao Y."/>
            <person name="Liu J."/>
            <person name="Shao H."/>
            <person name="Ye R."/>
            <person name="Li L."/>
            <person name="Wei W."/>
            <person name="Wang X."/>
            <person name="Wang C."/>
            <person name="Huo Q."/>
            <person name="Li W."/>
            <person name="Guo W."/>
            <person name="Chen H."/>
            <person name="Chen S."/>
            <person name="Zhou L."/>
            <person name="Zhou L."/>
            <person name="Ni X."/>
            <person name="Tian J."/>
            <person name="Zhou Y."/>
            <person name="Sheng Y."/>
            <person name="Liu T."/>
            <person name="Pan Y."/>
            <person name="Xia L."/>
            <person name="Li J."/>
            <person name="Zhao F."/>
            <person name="Cao W."/>
        </authorList>
    </citation>
    <scope>NUCLEOTIDE SEQUENCE</scope>
    <source>
        <strain evidence="3">Rsan-2018</strain>
        <tissue evidence="3">Larvae</tissue>
    </source>
</reference>
<evidence type="ECO:0000313" key="4">
    <source>
        <dbReference type="EMBL" id="KAH7968930.1"/>
    </source>
</evidence>
<dbReference type="VEuPathDB" id="VectorBase:RSAN_029836"/>
<accession>A0A9D4T2P1</accession>